<evidence type="ECO:0000313" key="3">
    <source>
        <dbReference type="EMBL" id="MDZ5712859.1"/>
    </source>
</evidence>
<keyword evidence="4" id="KW-1185">Reference proteome</keyword>
<feature type="transmembrane region" description="Helical" evidence="1">
    <location>
        <begin position="103"/>
        <end position="129"/>
    </location>
</feature>
<dbReference type="PANTHER" id="PTHR41307:SF1">
    <property type="entry name" value="MEMBRANE PROTEIN"/>
    <property type="match status" value="1"/>
</dbReference>
<feature type="domain" description="HAAS transmembrane region" evidence="2">
    <location>
        <begin position="90"/>
        <end position="203"/>
    </location>
</feature>
<dbReference type="Pfam" id="PF08006">
    <property type="entry name" value="HAAS_TM"/>
    <property type="match status" value="1"/>
</dbReference>
<feature type="transmembrane region" description="Helical" evidence="1">
    <location>
        <begin position="79"/>
        <end position="97"/>
    </location>
</feature>
<evidence type="ECO:0000313" key="4">
    <source>
        <dbReference type="Proteomes" id="UP001292084"/>
    </source>
</evidence>
<keyword evidence="1" id="KW-1133">Transmembrane helix</keyword>
<organism evidence="3 4">
    <name type="scientific">Jeotgalibacillus haloalkalitolerans</name>
    <dbReference type="NCBI Taxonomy" id="3104292"/>
    <lineage>
        <taxon>Bacteria</taxon>
        <taxon>Bacillati</taxon>
        <taxon>Bacillota</taxon>
        <taxon>Bacilli</taxon>
        <taxon>Bacillales</taxon>
        <taxon>Caryophanaceae</taxon>
        <taxon>Jeotgalibacillus</taxon>
    </lineage>
</organism>
<sequence>MPELSKESRRFMDDLRLYLLSSGKNEQEIREIAEEIESHLEEAERNGKPIEQVVGESPKEYMEMISNEMKFDKKAWLKYIPLIIFGAISFSVMGQLIDNLRLSYSYALIGGSVFISFIFILLVFGVFKYTASRQVSKVKEFFLIIIPVFVNLILFGGLIFWDMYSELPGFELGVTASMIVGVLLLGMLIWISVWAKTAVLLVMLSAIHVPELLLRMTQLGLEVKLVTNLLLTYLIIGLYMYYTFKKMKKAEAAAG</sequence>
<keyword evidence="1" id="KW-0812">Transmembrane</keyword>
<comment type="caution">
    <text evidence="3">The sequence shown here is derived from an EMBL/GenBank/DDBJ whole genome shotgun (WGS) entry which is preliminary data.</text>
</comment>
<evidence type="ECO:0000256" key="1">
    <source>
        <dbReference type="SAM" id="Phobius"/>
    </source>
</evidence>
<dbReference type="InterPro" id="IPR012963">
    <property type="entry name" value="HAAS_TM"/>
</dbReference>
<dbReference type="Proteomes" id="UP001292084">
    <property type="component" value="Unassembled WGS sequence"/>
</dbReference>
<evidence type="ECO:0000259" key="2">
    <source>
        <dbReference type="Pfam" id="PF08006"/>
    </source>
</evidence>
<proteinExistence type="predicted"/>
<reference evidence="3 4" key="1">
    <citation type="submission" date="2023-12" db="EMBL/GenBank/DDBJ databases">
        <title>Jeotgalibacillus haloalkaliphilus sp. nov., a novel salt-tolerant bacteria, isolated from the estuary of the Fenhe River into the Yellow River.</title>
        <authorList>
            <person name="Li Y."/>
        </authorList>
    </citation>
    <scope>NUCLEOTIDE SEQUENCE [LARGE SCALE GENOMIC DNA]</scope>
    <source>
        <strain evidence="3 4">HH7-29</strain>
    </source>
</reference>
<name>A0ABU5KNZ3_9BACL</name>
<dbReference type="EMBL" id="JAXQNN010000003">
    <property type="protein sequence ID" value="MDZ5712859.1"/>
    <property type="molecule type" value="Genomic_DNA"/>
</dbReference>
<feature type="transmembrane region" description="Helical" evidence="1">
    <location>
        <begin position="173"/>
        <end position="191"/>
    </location>
</feature>
<dbReference type="PANTHER" id="PTHR41307">
    <property type="entry name" value="MEMBRANE PROTEIN-RELATED"/>
    <property type="match status" value="1"/>
</dbReference>
<keyword evidence="1" id="KW-0472">Membrane</keyword>
<gene>
    <name evidence="3" type="ORF">UFB30_11535</name>
</gene>
<dbReference type="Gene3D" id="1.10.1900.10">
    <property type="entry name" value="c-terminal domain of poly(a) binding protein"/>
    <property type="match status" value="1"/>
</dbReference>
<protein>
    <recommendedName>
        <fullName evidence="2">HAAS transmembrane region domain-containing protein</fullName>
    </recommendedName>
</protein>
<feature type="transmembrane region" description="Helical" evidence="1">
    <location>
        <begin position="223"/>
        <end position="242"/>
    </location>
</feature>
<dbReference type="SUPFAM" id="SSF158560">
    <property type="entry name" value="BH3980-like"/>
    <property type="match status" value="1"/>
</dbReference>
<dbReference type="RefSeq" id="WP_322421837.1">
    <property type="nucleotide sequence ID" value="NZ_JAXQNN010000003.1"/>
</dbReference>
<feature type="transmembrane region" description="Helical" evidence="1">
    <location>
        <begin position="141"/>
        <end position="161"/>
    </location>
</feature>
<accession>A0ABU5KNZ3</accession>